<dbReference type="HOGENOM" id="CLU_1939413_0_0_1"/>
<name>F8PHN6_SERL3</name>
<accession>F8PHN6</accession>
<dbReference type="EMBL" id="GL945474">
    <property type="protein sequence ID" value="EGO05033.1"/>
    <property type="molecule type" value="Genomic_DNA"/>
</dbReference>
<protein>
    <submittedName>
        <fullName evidence="1">Uncharacterized protein</fullName>
    </submittedName>
</protein>
<dbReference type="AlphaFoldDB" id="F8PHN6"/>
<organism evidence="2">
    <name type="scientific">Serpula lacrymans var. lacrymans (strain S7.3)</name>
    <name type="common">Dry rot fungus</name>
    <dbReference type="NCBI Taxonomy" id="936435"/>
    <lineage>
        <taxon>Eukaryota</taxon>
        <taxon>Fungi</taxon>
        <taxon>Dikarya</taxon>
        <taxon>Basidiomycota</taxon>
        <taxon>Agaricomycotina</taxon>
        <taxon>Agaricomycetes</taxon>
        <taxon>Agaricomycetidae</taxon>
        <taxon>Boletales</taxon>
        <taxon>Coniophorineae</taxon>
        <taxon>Serpulaceae</taxon>
        <taxon>Serpula</taxon>
    </lineage>
</organism>
<gene>
    <name evidence="1" type="ORF">SERLA73DRAFT_149313</name>
</gene>
<proteinExistence type="predicted"/>
<dbReference type="InParanoid" id="F8PHN6"/>
<evidence type="ECO:0000313" key="1">
    <source>
        <dbReference type="EMBL" id="EGO05033.1"/>
    </source>
</evidence>
<keyword evidence="2" id="KW-1185">Reference proteome</keyword>
<sequence length="130" mass="14727">MIMLQSLEAILVSSPVHHMDLENKNHWRQKSMGLTWMNLKFQVQHFLLNKGIGEAEEGKTTASLEEEADPSGWSGRPVDQFFGSSSIHTVTTPKRYNLGALEHNLKGYNSRNNGTTYQRREAVFTNVGIH</sequence>
<evidence type="ECO:0000313" key="2">
    <source>
        <dbReference type="Proteomes" id="UP000008063"/>
    </source>
</evidence>
<dbReference type="Proteomes" id="UP000008063">
    <property type="component" value="Unassembled WGS sequence"/>
</dbReference>
<reference evidence="2" key="1">
    <citation type="journal article" date="2011" name="Science">
        <title>The plant cell wall-decomposing machinery underlies the functional diversity of forest fungi.</title>
        <authorList>
            <person name="Eastwood D.C."/>
            <person name="Floudas D."/>
            <person name="Binder M."/>
            <person name="Majcherczyk A."/>
            <person name="Schneider P."/>
            <person name="Aerts A."/>
            <person name="Asiegbu F.O."/>
            <person name="Baker S.E."/>
            <person name="Barry K."/>
            <person name="Bendiksby M."/>
            <person name="Blumentritt M."/>
            <person name="Coutinho P.M."/>
            <person name="Cullen D."/>
            <person name="de Vries R.P."/>
            <person name="Gathman A."/>
            <person name="Goodell B."/>
            <person name="Henrissat B."/>
            <person name="Ihrmark K."/>
            <person name="Kauserud H."/>
            <person name="Kohler A."/>
            <person name="LaButti K."/>
            <person name="Lapidus A."/>
            <person name="Lavin J.L."/>
            <person name="Lee Y.-H."/>
            <person name="Lindquist E."/>
            <person name="Lilly W."/>
            <person name="Lucas S."/>
            <person name="Morin E."/>
            <person name="Murat C."/>
            <person name="Oguiza J.A."/>
            <person name="Park J."/>
            <person name="Pisabarro A.G."/>
            <person name="Riley R."/>
            <person name="Rosling A."/>
            <person name="Salamov A."/>
            <person name="Schmidt O."/>
            <person name="Schmutz J."/>
            <person name="Skrede I."/>
            <person name="Stenlid J."/>
            <person name="Wiebenga A."/>
            <person name="Xie X."/>
            <person name="Kuees U."/>
            <person name="Hibbett D.S."/>
            <person name="Hoffmeister D."/>
            <person name="Hoegberg N."/>
            <person name="Martin F."/>
            <person name="Grigoriev I.V."/>
            <person name="Watkinson S.C."/>
        </authorList>
    </citation>
    <scope>NUCLEOTIDE SEQUENCE [LARGE SCALE GENOMIC DNA]</scope>
    <source>
        <strain evidence="2">strain S7.3</strain>
    </source>
</reference>